<dbReference type="GO" id="GO:0006825">
    <property type="term" value="P:copper ion transport"/>
    <property type="evidence" value="ECO:0007669"/>
    <property type="project" value="InterPro"/>
</dbReference>
<feature type="transmembrane region" description="Helical" evidence="6">
    <location>
        <begin position="318"/>
        <end position="337"/>
    </location>
</feature>
<organism evidence="8 9">
    <name type="scientific">Cupriavidus lacunae</name>
    <dbReference type="NCBI Taxonomy" id="2666307"/>
    <lineage>
        <taxon>Bacteria</taxon>
        <taxon>Pseudomonadati</taxon>
        <taxon>Pseudomonadota</taxon>
        <taxon>Betaproteobacteria</taxon>
        <taxon>Burkholderiales</taxon>
        <taxon>Burkholderiaceae</taxon>
        <taxon>Cupriavidus</taxon>
    </lineage>
</organism>
<feature type="domain" description="Copper resistance protein D" evidence="7">
    <location>
        <begin position="202"/>
        <end position="330"/>
    </location>
</feature>
<accession>A0A370NNK1</accession>
<dbReference type="Pfam" id="PF05425">
    <property type="entry name" value="CopD"/>
    <property type="match status" value="1"/>
</dbReference>
<keyword evidence="4 6" id="KW-1133">Transmembrane helix</keyword>
<keyword evidence="3 6" id="KW-0812">Transmembrane</keyword>
<feature type="transmembrane region" description="Helical" evidence="6">
    <location>
        <begin position="125"/>
        <end position="144"/>
    </location>
</feature>
<comment type="subcellular location">
    <subcellularLocation>
        <location evidence="1">Cell membrane</location>
        <topology evidence="1">Multi-pass membrane protein</topology>
    </subcellularLocation>
</comment>
<dbReference type="PANTHER" id="PTHR34820:SF4">
    <property type="entry name" value="INNER MEMBRANE PROTEIN YEBZ"/>
    <property type="match status" value="1"/>
</dbReference>
<dbReference type="InterPro" id="IPR032694">
    <property type="entry name" value="CopC/D"/>
</dbReference>
<comment type="caution">
    <text evidence="8">The sequence shown here is derived from an EMBL/GenBank/DDBJ whole genome shotgun (WGS) entry which is preliminary data.</text>
</comment>
<reference evidence="9" key="1">
    <citation type="submission" date="2018-06" db="EMBL/GenBank/DDBJ databases">
        <authorList>
            <person name="Feng T."/>
            <person name="Jeon C.O."/>
        </authorList>
    </citation>
    <scope>NUCLEOTIDE SEQUENCE [LARGE SCALE GENOMIC DNA]</scope>
    <source>
        <strain evidence="9">S23</strain>
    </source>
</reference>
<feature type="transmembrane region" description="Helical" evidence="6">
    <location>
        <begin position="12"/>
        <end position="34"/>
    </location>
</feature>
<dbReference type="EMBL" id="QKWJ01000046">
    <property type="protein sequence ID" value="RDK07190.1"/>
    <property type="molecule type" value="Genomic_DNA"/>
</dbReference>
<sequence>MAHAMMAASPGSMIVTAADLLALATCIGVLGFRIWVVRFKDEMPRPSIATVMPLWWLVGICLAVLTLSSVGELIRRTMEMSARPLAEVGLVLPQVLSQTHFGRVWLLRPVALLVLWSGWCTRPRLGSPAITAVMLAAACLFAASRSLSGHAADWGDITLPEIIDWSHLLAASLWGGSLIGLTLTGFHSLTEAADERRQFVAAMARRWSALAGVALAVVALTGIYNAWLEMQHFEALWQTAYGRILLLKLSLVLIIVALGASNRYLGIPSLRAWADGSSGSAKPSGILATTLYFLTLKRRRAGKHGPLERFVRRAKVEGVLMIGALLCVTILLGQMPARHQSRMPTSHHTHANGMAR</sequence>
<evidence type="ECO:0000313" key="8">
    <source>
        <dbReference type="EMBL" id="RDK07190.1"/>
    </source>
</evidence>
<dbReference type="InterPro" id="IPR008457">
    <property type="entry name" value="Cu-R_CopD_dom"/>
</dbReference>
<evidence type="ECO:0000256" key="4">
    <source>
        <dbReference type="ARBA" id="ARBA00022989"/>
    </source>
</evidence>
<evidence type="ECO:0000256" key="1">
    <source>
        <dbReference type="ARBA" id="ARBA00004651"/>
    </source>
</evidence>
<evidence type="ECO:0000256" key="2">
    <source>
        <dbReference type="ARBA" id="ARBA00022475"/>
    </source>
</evidence>
<keyword evidence="2" id="KW-1003">Cell membrane</keyword>
<protein>
    <recommendedName>
        <fullName evidence="7">Copper resistance protein D domain-containing protein</fullName>
    </recommendedName>
</protein>
<gene>
    <name evidence="8" type="ORF">DN412_27290</name>
</gene>
<feature type="transmembrane region" description="Helical" evidence="6">
    <location>
        <begin position="54"/>
        <end position="74"/>
    </location>
</feature>
<keyword evidence="9" id="KW-1185">Reference proteome</keyword>
<dbReference type="GO" id="GO:0005886">
    <property type="term" value="C:plasma membrane"/>
    <property type="evidence" value="ECO:0007669"/>
    <property type="project" value="UniProtKB-SubCell"/>
</dbReference>
<evidence type="ECO:0000256" key="6">
    <source>
        <dbReference type="SAM" id="Phobius"/>
    </source>
</evidence>
<proteinExistence type="predicted"/>
<name>A0A370NNK1_9BURK</name>
<dbReference type="AlphaFoldDB" id="A0A370NNK1"/>
<feature type="transmembrane region" description="Helical" evidence="6">
    <location>
        <begin position="240"/>
        <end position="260"/>
    </location>
</feature>
<evidence type="ECO:0000259" key="7">
    <source>
        <dbReference type="Pfam" id="PF05425"/>
    </source>
</evidence>
<keyword evidence="5 6" id="KW-0472">Membrane</keyword>
<feature type="transmembrane region" description="Helical" evidence="6">
    <location>
        <begin position="207"/>
        <end position="228"/>
    </location>
</feature>
<evidence type="ECO:0000256" key="5">
    <source>
        <dbReference type="ARBA" id="ARBA00023136"/>
    </source>
</evidence>
<dbReference type="PANTHER" id="PTHR34820">
    <property type="entry name" value="INNER MEMBRANE PROTEIN YEBZ"/>
    <property type="match status" value="1"/>
</dbReference>
<feature type="transmembrane region" description="Helical" evidence="6">
    <location>
        <begin position="165"/>
        <end position="187"/>
    </location>
</feature>
<evidence type="ECO:0000313" key="9">
    <source>
        <dbReference type="Proteomes" id="UP000255165"/>
    </source>
</evidence>
<dbReference type="Proteomes" id="UP000255165">
    <property type="component" value="Unassembled WGS sequence"/>
</dbReference>
<evidence type="ECO:0000256" key="3">
    <source>
        <dbReference type="ARBA" id="ARBA00022692"/>
    </source>
</evidence>